<protein>
    <submittedName>
        <fullName evidence="1">Uncharacterized protein</fullName>
    </submittedName>
</protein>
<comment type="caution">
    <text evidence="1">The sequence shown here is derived from an EMBL/GenBank/DDBJ whole genome shotgun (WGS) entry which is preliminary data.</text>
</comment>
<dbReference type="Proteomes" id="UP000828390">
    <property type="component" value="Unassembled WGS sequence"/>
</dbReference>
<dbReference type="EMBL" id="JAIWYP010000002">
    <property type="protein sequence ID" value="KAH3868550.1"/>
    <property type="molecule type" value="Genomic_DNA"/>
</dbReference>
<reference evidence="1" key="2">
    <citation type="submission" date="2020-11" db="EMBL/GenBank/DDBJ databases">
        <authorList>
            <person name="McCartney M.A."/>
            <person name="Auch B."/>
            <person name="Kono T."/>
            <person name="Mallez S."/>
            <person name="Becker A."/>
            <person name="Gohl D.M."/>
            <person name="Silverstein K.A.T."/>
            <person name="Koren S."/>
            <person name="Bechman K.B."/>
            <person name="Herman A."/>
            <person name="Abrahante J.E."/>
            <person name="Garbe J."/>
        </authorList>
    </citation>
    <scope>NUCLEOTIDE SEQUENCE</scope>
    <source>
        <strain evidence="1">Duluth1</strain>
        <tissue evidence="1">Whole animal</tissue>
    </source>
</reference>
<evidence type="ECO:0000313" key="1">
    <source>
        <dbReference type="EMBL" id="KAH3868550.1"/>
    </source>
</evidence>
<evidence type="ECO:0000313" key="2">
    <source>
        <dbReference type="Proteomes" id="UP000828390"/>
    </source>
</evidence>
<reference evidence="1" key="1">
    <citation type="journal article" date="2019" name="bioRxiv">
        <title>The Genome of the Zebra Mussel, Dreissena polymorpha: A Resource for Invasive Species Research.</title>
        <authorList>
            <person name="McCartney M.A."/>
            <person name="Auch B."/>
            <person name="Kono T."/>
            <person name="Mallez S."/>
            <person name="Zhang Y."/>
            <person name="Obille A."/>
            <person name="Becker A."/>
            <person name="Abrahante J.E."/>
            <person name="Garbe J."/>
            <person name="Badalamenti J.P."/>
            <person name="Herman A."/>
            <person name="Mangelson H."/>
            <person name="Liachko I."/>
            <person name="Sullivan S."/>
            <person name="Sone E.D."/>
            <person name="Koren S."/>
            <person name="Silverstein K.A.T."/>
            <person name="Beckman K.B."/>
            <person name="Gohl D.M."/>
        </authorList>
    </citation>
    <scope>NUCLEOTIDE SEQUENCE</scope>
    <source>
        <strain evidence="1">Duluth1</strain>
        <tissue evidence="1">Whole animal</tissue>
    </source>
</reference>
<dbReference type="AlphaFoldDB" id="A0A9D4M0H3"/>
<organism evidence="1 2">
    <name type="scientific">Dreissena polymorpha</name>
    <name type="common">Zebra mussel</name>
    <name type="synonym">Mytilus polymorpha</name>
    <dbReference type="NCBI Taxonomy" id="45954"/>
    <lineage>
        <taxon>Eukaryota</taxon>
        <taxon>Metazoa</taxon>
        <taxon>Spiralia</taxon>
        <taxon>Lophotrochozoa</taxon>
        <taxon>Mollusca</taxon>
        <taxon>Bivalvia</taxon>
        <taxon>Autobranchia</taxon>
        <taxon>Heteroconchia</taxon>
        <taxon>Euheterodonta</taxon>
        <taxon>Imparidentia</taxon>
        <taxon>Neoheterodontei</taxon>
        <taxon>Myida</taxon>
        <taxon>Dreissenoidea</taxon>
        <taxon>Dreissenidae</taxon>
        <taxon>Dreissena</taxon>
    </lineage>
</organism>
<accession>A0A9D4M0H3</accession>
<sequence length="64" mass="6959">MDNCIHPHKDYPVVVLGLCVPCVGAHPEVLDGGLKVPLESLASPEQCPTHAVLKQTSTRLQRLF</sequence>
<proteinExistence type="predicted"/>
<keyword evidence="2" id="KW-1185">Reference proteome</keyword>
<gene>
    <name evidence="1" type="ORF">DPMN_031699</name>
</gene>
<name>A0A9D4M0H3_DREPO</name>